<evidence type="ECO:0000256" key="1">
    <source>
        <dbReference type="ARBA" id="ARBA00011043"/>
    </source>
</evidence>
<keyword evidence="2 10" id="KW-0963">Cytoplasm</keyword>
<dbReference type="GO" id="GO:0046872">
    <property type="term" value="F:metal ion binding"/>
    <property type="evidence" value="ECO:0007669"/>
    <property type="project" value="UniProtKB-KW"/>
</dbReference>
<dbReference type="InterPro" id="IPR005225">
    <property type="entry name" value="Small_GTP-bd"/>
</dbReference>
<dbReference type="InterPro" id="IPR027266">
    <property type="entry name" value="TrmE/GcvT-like"/>
</dbReference>
<dbReference type="EMBL" id="LRQE01000023">
    <property type="protein sequence ID" value="KXA30864.1"/>
    <property type="molecule type" value="Genomic_DNA"/>
</dbReference>
<evidence type="ECO:0000256" key="8">
    <source>
        <dbReference type="ARBA" id="ARBA00022958"/>
    </source>
</evidence>
<evidence type="ECO:0000256" key="4">
    <source>
        <dbReference type="ARBA" id="ARBA00022723"/>
    </source>
</evidence>
<dbReference type="Gene3D" id="1.20.120.430">
    <property type="entry name" value="tRNA modification GTPase MnmE domain 2"/>
    <property type="match status" value="1"/>
</dbReference>
<dbReference type="FunFam" id="3.30.1360.120:FF:000003">
    <property type="entry name" value="tRNA modification GTPase MnmE"/>
    <property type="match status" value="1"/>
</dbReference>
<protein>
    <recommendedName>
        <fullName evidence="10">tRNA modification GTPase MnmE</fullName>
        <ecNumber evidence="10">3.6.-.-</ecNumber>
    </recommendedName>
</protein>
<dbReference type="AlphaFoldDB" id="A0A133PQE7"/>
<evidence type="ECO:0000256" key="5">
    <source>
        <dbReference type="ARBA" id="ARBA00022741"/>
    </source>
</evidence>
<keyword evidence="6 10" id="KW-0378">Hydrolase</keyword>
<evidence type="ECO:0000313" key="13">
    <source>
        <dbReference type="EMBL" id="KXA30864.1"/>
    </source>
</evidence>
<dbReference type="PATRIC" id="fig|54005.3.peg.718"/>
<dbReference type="Gene3D" id="3.40.50.300">
    <property type="entry name" value="P-loop containing nucleotide triphosphate hydrolases"/>
    <property type="match status" value="1"/>
</dbReference>
<dbReference type="NCBIfam" id="TIGR00231">
    <property type="entry name" value="small_GTP"/>
    <property type="match status" value="1"/>
</dbReference>
<feature type="binding site" evidence="10">
    <location>
        <position position="126"/>
    </location>
    <ligand>
        <name>(6S)-5-formyl-5,6,7,8-tetrahydrofolate</name>
        <dbReference type="ChEBI" id="CHEBI:57457"/>
    </ligand>
</feature>
<dbReference type="InterPro" id="IPR031168">
    <property type="entry name" value="G_TrmE"/>
</dbReference>
<feature type="binding site" evidence="10">
    <location>
        <position position="253"/>
    </location>
    <ligand>
        <name>K(+)</name>
        <dbReference type="ChEBI" id="CHEBI:29103"/>
    </ligand>
</feature>
<dbReference type="GO" id="GO:0042802">
    <property type="term" value="F:identical protein binding"/>
    <property type="evidence" value="ECO:0007669"/>
    <property type="project" value="UniProtKB-ARBA"/>
</dbReference>
<feature type="binding site" evidence="10">
    <location>
        <position position="236"/>
    </location>
    <ligand>
        <name>Mg(2+)</name>
        <dbReference type="ChEBI" id="CHEBI:18420"/>
    </ligand>
</feature>
<evidence type="ECO:0000256" key="3">
    <source>
        <dbReference type="ARBA" id="ARBA00022694"/>
    </source>
</evidence>
<evidence type="ECO:0000256" key="2">
    <source>
        <dbReference type="ARBA" id="ARBA00022490"/>
    </source>
</evidence>
<dbReference type="EC" id="3.6.-.-" evidence="10"/>
<feature type="binding site" evidence="10">
    <location>
        <position position="257"/>
    </location>
    <ligand>
        <name>Mg(2+)</name>
        <dbReference type="ChEBI" id="CHEBI:18420"/>
    </ligand>
</feature>
<evidence type="ECO:0000256" key="11">
    <source>
        <dbReference type="RuleBase" id="RU003313"/>
    </source>
</evidence>
<gene>
    <name evidence="10" type="primary">mnmE</name>
    <name evidence="10" type="synonym">trmE</name>
    <name evidence="13" type="ORF">HMPREF3229_00729</name>
</gene>
<evidence type="ECO:0000256" key="7">
    <source>
        <dbReference type="ARBA" id="ARBA00022842"/>
    </source>
</evidence>
<feature type="binding site" evidence="10">
    <location>
        <position position="459"/>
    </location>
    <ligand>
        <name>(6S)-5-formyl-5,6,7,8-tetrahydrofolate</name>
        <dbReference type="ChEBI" id="CHEBI:57457"/>
    </ligand>
</feature>
<comment type="cofactor">
    <cofactor evidence="10">
        <name>K(+)</name>
        <dbReference type="ChEBI" id="CHEBI:29103"/>
    </cofactor>
    <text evidence="10">Binds 1 potassium ion per subunit.</text>
</comment>
<feature type="binding site" evidence="10">
    <location>
        <begin position="251"/>
        <end position="257"/>
    </location>
    <ligand>
        <name>GTP</name>
        <dbReference type="ChEBI" id="CHEBI:37565"/>
    </ligand>
</feature>
<dbReference type="FunFam" id="3.40.50.300:FF:000494">
    <property type="entry name" value="tRNA modification GTPase MnmE"/>
    <property type="match status" value="1"/>
</dbReference>
<dbReference type="SUPFAM" id="SSF116878">
    <property type="entry name" value="TrmE connector domain"/>
    <property type="match status" value="1"/>
</dbReference>
<evidence type="ECO:0000256" key="9">
    <source>
        <dbReference type="ARBA" id="ARBA00023134"/>
    </source>
</evidence>
<dbReference type="GO" id="GO:0005829">
    <property type="term" value="C:cytosol"/>
    <property type="evidence" value="ECO:0007669"/>
    <property type="project" value="TreeGrafter"/>
</dbReference>
<comment type="subunit">
    <text evidence="10">Homodimer. Heterotetramer of two MnmE and two MnmG subunits.</text>
</comment>
<dbReference type="Gene3D" id="3.30.1360.120">
    <property type="entry name" value="Probable tRNA modification gtpase trme, domain 1"/>
    <property type="match status" value="1"/>
</dbReference>
<dbReference type="GO" id="GO:0005525">
    <property type="term" value="F:GTP binding"/>
    <property type="evidence" value="ECO:0007669"/>
    <property type="project" value="UniProtKB-UniRule"/>
</dbReference>
<dbReference type="RefSeq" id="WP_060799938.1">
    <property type="nucleotide sequence ID" value="NZ_JADNMH010000003.1"/>
</dbReference>
<accession>A0A133PQE7</accession>
<name>A0A133PQE7_9FIRM</name>
<feature type="domain" description="TrmE-type G" evidence="12">
    <location>
        <begin position="222"/>
        <end position="380"/>
    </location>
</feature>
<sequence>MANLNDTIAAISTAIGEAGIAIVRMSGDDSVNIIDEIFVSASGKKMAEAENRKFLYGHIADGDKLIDEVLVVKMKGPHSYTAEDIVEIHCHGGVVSVKRILNLILSKGARLAEKGEFTKRGFLNGRIDLTQAEAVIDMIKAKTDISFDMGLNQLSGALSEVLNKLKDELVSMQALIVANIDFPDEDIEDAAYHDLMERSDKILEKMDNLLDNSKNSRLLRDGINTVILGKPNVGKSSLLNGLLKYDRAIVTDIAGTTRDIIEDYINLDGVLLKITDTAGIRETDDEVEKIGVNIAREKLKEADLVIAIFDISRDFDKDDEEILNLIKDKKHITILNKDDLDQKISDEEIEKYFKDDYLRLSVMENESVKKIENLIIDLFFDGELQISSDSILSNIRHINALKEAKKALLEVNESLKEKVFLDLIEVDLENVISHISEITGTITTEDILDRVFSDFCIGK</sequence>
<feature type="binding site" evidence="10">
    <location>
        <position position="24"/>
    </location>
    <ligand>
        <name>(6S)-5-formyl-5,6,7,8-tetrahydrofolate</name>
        <dbReference type="ChEBI" id="CHEBI:57457"/>
    </ligand>
</feature>
<reference evidence="13 14" key="1">
    <citation type="submission" date="2016-01" db="EMBL/GenBank/DDBJ databases">
        <authorList>
            <person name="Oliw E.H."/>
        </authorList>
    </citation>
    <scope>NUCLEOTIDE SEQUENCE [LARGE SCALE GENOMIC DNA]</scope>
    <source>
        <strain evidence="13 14">CMW7756A</strain>
    </source>
</reference>
<keyword evidence="5 10" id="KW-0547">Nucleotide-binding</keyword>
<dbReference type="GO" id="GO:0003924">
    <property type="term" value="F:GTPase activity"/>
    <property type="evidence" value="ECO:0007669"/>
    <property type="project" value="UniProtKB-UniRule"/>
</dbReference>
<comment type="caution">
    <text evidence="10">Lacks conserved residue(s) required for the propagation of feature annotation.</text>
</comment>
<dbReference type="InterPro" id="IPR027368">
    <property type="entry name" value="MnmE_dom2"/>
</dbReference>
<feature type="binding site" evidence="10">
    <location>
        <begin position="276"/>
        <end position="279"/>
    </location>
    <ligand>
        <name>GTP</name>
        <dbReference type="ChEBI" id="CHEBI:37565"/>
    </ligand>
</feature>
<dbReference type="PROSITE" id="PS51709">
    <property type="entry name" value="G_TRME"/>
    <property type="match status" value="1"/>
</dbReference>
<feature type="binding site" evidence="10">
    <location>
        <position position="232"/>
    </location>
    <ligand>
        <name>K(+)</name>
        <dbReference type="ChEBI" id="CHEBI:29103"/>
    </ligand>
</feature>
<feature type="binding site" evidence="10">
    <location>
        <begin position="232"/>
        <end position="237"/>
    </location>
    <ligand>
        <name>GTP</name>
        <dbReference type="ChEBI" id="CHEBI:37565"/>
    </ligand>
</feature>
<dbReference type="Pfam" id="PF10396">
    <property type="entry name" value="TrmE_N"/>
    <property type="match status" value="1"/>
</dbReference>
<dbReference type="GO" id="GO:0002098">
    <property type="term" value="P:tRNA wobble uridine modification"/>
    <property type="evidence" value="ECO:0007669"/>
    <property type="project" value="TreeGrafter"/>
</dbReference>
<dbReference type="NCBIfam" id="TIGR00450">
    <property type="entry name" value="mnmE_trmE_thdF"/>
    <property type="match status" value="1"/>
</dbReference>
<dbReference type="CDD" id="cd04164">
    <property type="entry name" value="trmE"/>
    <property type="match status" value="1"/>
</dbReference>
<dbReference type="SUPFAM" id="SSF52540">
    <property type="entry name" value="P-loop containing nucleoside triphosphate hydrolases"/>
    <property type="match status" value="1"/>
</dbReference>
<keyword evidence="3 10" id="KW-0819">tRNA processing</keyword>
<comment type="subcellular location">
    <subcellularLocation>
        <location evidence="10">Cytoplasm</location>
    </subcellularLocation>
</comment>
<dbReference type="InterPro" id="IPR006073">
    <property type="entry name" value="GTP-bd"/>
</dbReference>
<keyword evidence="4 10" id="KW-0479">Metal-binding</keyword>
<dbReference type="NCBIfam" id="NF003661">
    <property type="entry name" value="PRK05291.1-3"/>
    <property type="match status" value="1"/>
</dbReference>
<organism evidence="13">
    <name type="scientific">Peptoniphilus harei</name>
    <dbReference type="NCBI Taxonomy" id="54005"/>
    <lineage>
        <taxon>Bacteria</taxon>
        <taxon>Bacillati</taxon>
        <taxon>Bacillota</taxon>
        <taxon>Tissierellia</taxon>
        <taxon>Tissierellales</taxon>
        <taxon>Peptoniphilaceae</taxon>
        <taxon>Peptoniphilus</taxon>
    </lineage>
</organism>
<dbReference type="Pfam" id="PF01926">
    <property type="entry name" value="MMR_HSR1"/>
    <property type="match status" value="1"/>
</dbReference>
<keyword evidence="8 10" id="KW-0630">Potassium</keyword>
<dbReference type="GO" id="GO:0030488">
    <property type="term" value="P:tRNA methylation"/>
    <property type="evidence" value="ECO:0007669"/>
    <property type="project" value="TreeGrafter"/>
</dbReference>
<feature type="binding site" evidence="10">
    <location>
        <position position="256"/>
    </location>
    <ligand>
        <name>K(+)</name>
        <dbReference type="ChEBI" id="CHEBI:29103"/>
    </ligand>
</feature>
<evidence type="ECO:0000313" key="14">
    <source>
        <dbReference type="Proteomes" id="UP000070174"/>
    </source>
</evidence>
<evidence type="ECO:0000256" key="10">
    <source>
        <dbReference type="HAMAP-Rule" id="MF_00379"/>
    </source>
</evidence>
<dbReference type="InterPro" id="IPR004520">
    <property type="entry name" value="GTPase_MnmE"/>
</dbReference>
<comment type="caution">
    <text evidence="13">The sequence shown here is derived from an EMBL/GenBank/DDBJ whole genome shotgun (WGS) entry which is preliminary data.</text>
</comment>
<evidence type="ECO:0000256" key="6">
    <source>
        <dbReference type="ARBA" id="ARBA00022801"/>
    </source>
</evidence>
<evidence type="ECO:0000259" key="12">
    <source>
        <dbReference type="PROSITE" id="PS51709"/>
    </source>
</evidence>
<comment type="function">
    <text evidence="10">Exhibits a very high intrinsic GTPase hydrolysis rate. Involved in the addition of a carboxymethylaminomethyl (cmnm) group at the wobble position (U34) of certain tRNAs, forming tRNA-cmnm(5)s(2)U34.</text>
</comment>
<keyword evidence="9 10" id="KW-0342">GTP-binding</keyword>
<dbReference type="Pfam" id="PF12631">
    <property type="entry name" value="MnmE_helical"/>
    <property type="match status" value="1"/>
</dbReference>
<dbReference type="PANTHER" id="PTHR42714:SF2">
    <property type="entry name" value="TRNA MODIFICATION GTPASE GTPBP3, MITOCHONDRIAL"/>
    <property type="match status" value="1"/>
</dbReference>
<dbReference type="Proteomes" id="UP000070174">
    <property type="component" value="Unassembled WGS sequence"/>
</dbReference>
<dbReference type="CDD" id="cd14858">
    <property type="entry name" value="TrmE_N"/>
    <property type="match status" value="1"/>
</dbReference>
<feature type="binding site" evidence="10">
    <location>
        <position position="87"/>
    </location>
    <ligand>
        <name>(6S)-5-formyl-5,6,7,8-tetrahydrofolate</name>
        <dbReference type="ChEBI" id="CHEBI:57457"/>
    </ligand>
</feature>
<dbReference type="InterPro" id="IPR025867">
    <property type="entry name" value="MnmE_helical"/>
</dbReference>
<dbReference type="PANTHER" id="PTHR42714">
    <property type="entry name" value="TRNA MODIFICATION GTPASE GTPBP3"/>
    <property type="match status" value="1"/>
</dbReference>
<dbReference type="InterPro" id="IPR027417">
    <property type="entry name" value="P-loop_NTPase"/>
</dbReference>
<keyword evidence="7 10" id="KW-0460">Magnesium</keyword>
<dbReference type="HAMAP" id="MF_00379">
    <property type="entry name" value="GTPase_MnmE"/>
    <property type="match status" value="1"/>
</dbReference>
<proteinExistence type="inferred from homology"/>
<feature type="binding site" evidence="10">
    <location>
        <position position="251"/>
    </location>
    <ligand>
        <name>K(+)</name>
        <dbReference type="ChEBI" id="CHEBI:29103"/>
    </ligand>
</feature>
<dbReference type="InterPro" id="IPR018948">
    <property type="entry name" value="GTP-bd_TrmE_N"/>
</dbReference>
<comment type="similarity">
    <text evidence="1 10 11">Belongs to the TRAFAC class TrmE-Era-EngA-EngB-Septin-like GTPase superfamily. TrmE GTPase family.</text>
</comment>